<feature type="region of interest" description="Disordered" evidence="1">
    <location>
        <begin position="1"/>
        <end position="63"/>
    </location>
</feature>
<evidence type="ECO:0000313" key="3">
    <source>
        <dbReference type="Proteomes" id="UP000095329"/>
    </source>
</evidence>
<gene>
    <name evidence="2" type="ORF">J116_013890</name>
</gene>
<organism evidence="2 3">
    <name type="scientific">Streptomyces thermolilacinus SPC6</name>
    <dbReference type="NCBI Taxonomy" id="1306406"/>
    <lineage>
        <taxon>Bacteria</taxon>
        <taxon>Bacillati</taxon>
        <taxon>Actinomycetota</taxon>
        <taxon>Actinomycetes</taxon>
        <taxon>Kitasatosporales</taxon>
        <taxon>Streptomycetaceae</taxon>
        <taxon>Streptomyces</taxon>
    </lineage>
</organism>
<proteinExistence type="predicted"/>
<protein>
    <submittedName>
        <fullName evidence="2">Uncharacterized protein</fullName>
    </submittedName>
</protein>
<accession>A0A1D3DSV6</accession>
<name>A0A1D3DSV6_9ACTN</name>
<dbReference type="AlphaFoldDB" id="A0A1D3DSV6"/>
<sequence>MPRERALPPTIKQRIHAEAHGASPAVRRLTTAGVLAADHRPAEHATDDEDADGGVPVGAASAR</sequence>
<comment type="caution">
    <text evidence="2">The sequence shown here is derived from an EMBL/GenBank/DDBJ whole genome shotgun (WGS) entry which is preliminary data.</text>
</comment>
<dbReference type="Proteomes" id="UP000095329">
    <property type="component" value="Unassembled WGS sequence"/>
</dbReference>
<keyword evidence="3" id="KW-1185">Reference proteome</keyword>
<evidence type="ECO:0000313" key="2">
    <source>
        <dbReference type="EMBL" id="OEJ95404.1"/>
    </source>
</evidence>
<dbReference type="InterPro" id="IPR045925">
    <property type="entry name" value="DUF6344"/>
</dbReference>
<dbReference type="EMBL" id="ASHX02000001">
    <property type="protein sequence ID" value="OEJ95404.1"/>
    <property type="molecule type" value="Genomic_DNA"/>
</dbReference>
<evidence type="ECO:0000256" key="1">
    <source>
        <dbReference type="SAM" id="MobiDB-lite"/>
    </source>
</evidence>
<reference evidence="2 3" key="1">
    <citation type="journal article" date="2013" name="Genome Announc.">
        <title>Genome Sequence of Streptomyces violaceusniger Strain SPC6, a Halotolerant Streptomycete That Exhibits Rapid Growth and Development.</title>
        <authorList>
            <person name="Chen X."/>
            <person name="Zhang B."/>
            <person name="Zhang W."/>
            <person name="Wu X."/>
            <person name="Zhang M."/>
            <person name="Chen T."/>
            <person name="Liu G."/>
            <person name="Dyson P."/>
        </authorList>
    </citation>
    <scope>NUCLEOTIDE SEQUENCE [LARGE SCALE GENOMIC DNA]</scope>
    <source>
        <strain evidence="2 3">SPC6</strain>
    </source>
</reference>
<dbReference type="Pfam" id="PF19871">
    <property type="entry name" value="DUF6344"/>
    <property type="match status" value="1"/>
</dbReference>